<proteinExistence type="predicted"/>
<evidence type="ECO:0000256" key="1">
    <source>
        <dbReference type="SAM" id="Coils"/>
    </source>
</evidence>
<dbReference type="AlphaFoldDB" id="A0A813H041"/>
<dbReference type="Proteomes" id="UP000654075">
    <property type="component" value="Unassembled WGS sequence"/>
</dbReference>
<reference evidence="2" key="1">
    <citation type="submission" date="2021-02" db="EMBL/GenBank/DDBJ databases">
        <authorList>
            <person name="Dougan E. K."/>
            <person name="Rhodes N."/>
            <person name="Thang M."/>
            <person name="Chan C."/>
        </authorList>
    </citation>
    <scope>NUCLEOTIDE SEQUENCE</scope>
</reference>
<keyword evidence="1" id="KW-0175">Coiled coil</keyword>
<feature type="coiled-coil region" evidence="1">
    <location>
        <begin position="63"/>
        <end position="93"/>
    </location>
</feature>
<evidence type="ECO:0000313" key="2">
    <source>
        <dbReference type="EMBL" id="CAE8631026.1"/>
    </source>
</evidence>
<gene>
    <name evidence="2" type="ORF">PGLA1383_LOCUS47170</name>
</gene>
<comment type="caution">
    <text evidence="2">The sequence shown here is derived from an EMBL/GenBank/DDBJ whole genome shotgun (WGS) entry which is preliminary data.</text>
</comment>
<protein>
    <submittedName>
        <fullName evidence="2">Uncharacterized protein</fullName>
    </submittedName>
</protein>
<name>A0A813H041_POLGL</name>
<dbReference type="EMBL" id="CAJNNV010030007">
    <property type="protein sequence ID" value="CAE8631026.1"/>
    <property type="molecule type" value="Genomic_DNA"/>
</dbReference>
<evidence type="ECO:0000313" key="3">
    <source>
        <dbReference type="Proteomes" id="UP000654075"/>
    </source>
</evidence>
<organism evidence="2 3">
    <name type="scientific">Polarella glacialis</name>
    <name type="common">Dinoflagellate</name>
    <dbReference type="NCBI Taxonomy" id="89957"/>
    <lineage>
        <taxon>Eukaryota</taxon>
        <taxon>Sar</taxon>
        <taxon>Alveolata</taxon>
        <taxon>Dinophyceae</taxon>
        <taxon>Suessiales</taxon>
        <taxon>Suessiaceae</taxon>
        <taxon>Polarella</taxon>
    </lineage>
</organism>
<accession>A0A813H041</accession>
<keyword evidence="3" id="KW-1185">Reference proteome</keyword>
<feature type="non-terminal residue" evidence="2">
    <location>
        <position position="1"/>
    </location>
</feature>
<sequence length="265" mass="29753">MERRLDGAERQCGRASAQAAALAARLCAAAESQALAAALASWNWEAQLQKAARHVAMEREAAIAEATSRHQRQQEEQLEVQRKKQDLQQLQLKDQLQSQAQHREHRLQQRQAHFACVERLLSYRSDGSLAAVFQAWKVLSTSSRRHSAPDQTPADRFLASRQSSLRVCDRVKAIFCIWAQSSCEVRRASSVRVLQRRALQSAVGAALTARLELRVLTALLAWRCELRAAQRRAWQAEVSALSGQLLGQELPIAWVLCAWRCQAAE</sequence>